<evidence type="ECO:0000313" key="3">
    <source>
        <dbReference type="EMBL" id="EGF25424.1"/>
    </source>
</evidence>
<gene>
    <name evidence="3" type="ORF">RBWH47_01334</name>
</gene>
<organism evidence="3 4">
    <name type="scientific">Rhodopirellula baltica WH47</name>
    <dbReference type="NCBI Taxonomy" id="991778"/>
    <lineage>
        <taxon>Bacteria</taxon>
        <taxon>Pseudomonadati</taxon>
        <taxon>Planctomycetota</taxon>
        <taxon>Planctomycetia</taxon>
        <taxon>Pirellulales</taxon>
        <taxon>Pirellulaceae</taxon>
        <taxon>Rhodopirellula</taxon>
    </lineage>
</organism>
<name>F2AY21_RHOBT</name>
<keyword evidence="2" id="KW-1133">Transmembrane helix</keyword>
<feature type="transmembrane region" description="Helical" evidence="2">
    <location>
        <begin position="288"/>
        <end position="313"/>
    </location>
</feature>
<dbReference type="RefSeq" id="WP_007328531.1">
    <property type="nucleotide sequence ID" value="NZ_AFAR01000230.1"/>
</dbReference>
<accession>F2AY21</accession>
<comment type="caution">
    <text evidence="3">The sequence shown here is derived from an EMBL/GenBank/DDBJ whole genome shotgun (WGS) entry which is preliminary data.</text>
</comment>
<feature type="transmembrane region" description="Helical" evidence="2">
    <location>
        <begin position="100"/>
        <end position="121"/>
    </location>
</feature>
<sequence length="359" mass="38309">MTENSDVTTEPPTTDWRIAVRILDWRSLAFGLLGLVVWLGVCVVWGAAVLGYLNGVTAPPPLSQAEFIAVFGLMCIPMIAAFGLAVFVPLLLFQRLAFTAVFVAGTVVANVSLLAGALSLFASEPATNVIEDITPLLFGFCVTLSVLSMASQWITSKSLRPKMKVASAPQHVSIRDLMGLMFATALTFGIARFALRENSIEAGFYAAIGFGIATAVIIATMVRTIVPFNAASVAIHQRPPTKLKPRLQMAFSLLVAGMVAAATTFAWAVWMGAQYKTWPVEWDEIIEILALAAASVFNAALMLASVSVGLLWIRRCGWTIQSSRRIAPGGEAGSRTKSNSLAHAETDSARSTAERGNSA</sequence>
<evidence type="ECO:0000313" key="4">
    <source>
        <dbReference type="Proteomes" id="UP000006222"/>
    </source>
</evidence>
<feature type="transmembrane region" description="Helical" evidence="2">
    <location>
        <begin position="202"/>
        <end position="226"/>
    </location>
</feature>
<dbReference type="EMBL" id="AFAR01000230">
    <property type="protein sequence ID" value="EGF25424.1"/>
    <property type="molecule type" value="Genomic_DNA"/>
</dbReference>
<keyword evidence="2" id="KW-0812">Transmembrane</keyword>
<feature type="compositionally biased region" description="Polar residues" evidence="1">
    <location>
        <begin position="349"/>
        <end position="359"/>
    </location>
</feature>
<feature type="transmembrane region" description="Helical" evidence="2">
    <location>
        <begin position="68"/>
        <end position="93"/>
    </location>
</feature>
<feature type="region of interest" description="Disordered" evidence="1">
    <location>
        <begin position="328"/>
        <end position="359"/>
    </location>
</feature>
<evidence type="ECO:0000256" key="2">
    <source>
        <dbReference type="SAM" id="Phobius"/>
    </source>
</evidence>
<dbReference type="Proteomes" id="UP000006222">
    <property type="component" value="Unassembled WGS sequence"/>
</dbReference>
<dbReference type="AlphaFoldDB" id="F2AY21"/>
<evidence type="ECO:0000256" key="1">
    <source>
        <dbReference type="SAM" id="MobiDB-lite"/>
    </source>
</evidence>
<reference evidence="3 4" key="1">
    <citation type="journal article" date="2013" name="Mar. Genomics">
        <title>Expression of sulfatases in Rhodopirellula baltica and the diversity of sulfatases in the genus Rhodopirellula.</title>
        <authorList>
            <person name="Wegner C.E."/>
            <person name="Richter-Heitmann T."/>
            <person name="Klindworth A."/>
            <person name="Klockow C."/>
            <person name="Richter M."/>
            <person name="Achstetter T."/>
            <person name="Glockner F.O."/>
            <person name="Harder J."/>
        </authorList>
    </citation>
    <scope>NUCLEOTIDE SEQUENCE [LARGE SCALE GENOMIC DNA]</scope>
    <source>
        <strain evidence="3 4">WH47</strain>
    </source>
</reference>
<feature type="transmembrane region" description="Helical" evidence="2">
    <location>
        <begin position="177"/>
        <end position="196"/>
    </location>
</feature>
<proteinExistence type="predicted"/>
<keyword evidence="2" id="KW-0472">Membrane</keyword>
<feature type="transmembrane region" description="Helical" evidence="2">
    <location>
        <begin position="133"/>
        <end position="156"/>
    </location>
</feature>
<dbReference type="PATRIC" id="fig|991778.3.peg.4898"/>
<feature type="transmembrane region" description="Helical" evidence="2">
    <location>
        <begin position="247"/>
        <end position="268"/>
    </location>
</feature>
<feature type="transmembrane region" description="Helical" evidence="2">
    <location>
        <begin position="27"/>
        <end position="48"/>
    </location>
</feature>
<protein>
    <submittedName>
        <fullName evidence="3">Uncharacterized protein</fullName>
    </submittedName>
</protein>